<sequence length="139" mass="15258">MTRRWRYLLAAVVVLAVAVLVARCGGPELLPVGPRGDLVIAGRVTLEPATPAVGRVIRARITVSADRSVTLRRLAVRMRAETGGYADFPPLTDVALGPAEREFTVELVLDKPGEYSYFLAYQLDGDWVSLPPWQQVTVR</sequence>
<organism evidence="1 2">
    <name type="scientific">Longispora fulva</name>
    <dbReference type="NCBI Taxonomy" id="619741"/>
    <lineage>
        <taxon>Bacteria</taxon>
        <taxon>Bacillati</taxon>
        <taxon>Actinomycetota</taxon>
        <taxon>Actinomycetes</taxon>
        <taxon>Micromonosporales</taxon>
        <taxon>Micromonosporaceae</taxon>
        <taxon>Longispora</taxon>
    </lineage>
</organism>
<name>A0A8J7GGS0_9ACTN</name>
<dbReference type="AlphaFoldDB" id="A0A8J7GGS0"/>
<proteinExistence type="predicted"/>
<evidence type="ECO:0000313" key="2">
    <source>
        <dbReference type="Proteomes" id="UP000622552"/>
    </source>
</evidence>
<accession>A0A8J7GGS0</accession>
<gene>
    <name evidence="1" type="ORF">IW245_002057</name>
</gene>
<evidence type="ECO:0000313" key="1">
    <source>
        <dbReference type="EMBL" id="MBG6135863.1"/>
    </source>
</evidence>
<protein>
    <submittedName>
        <fullName evidence="1">Uncharacterized protein</fullName>
    </submittedName>
</protein>
<comment type="caution">
    <text evidence="1">The sequence shown here is derived from an EMBL/GenBank/DDBJ whole genome shotgun (WGS) entry which is preliminary data.</text>
</comment>
<reference evidence="1" key="1">
    <citation type="submission" date="2020-11" db="EMBL/GenBank/DDBJ databases">
        <title>Sequencing the genomes of 1000 actinobacteria strains.</title>
        <authorList>
            <person name="Klenk H.-P."/>
        </authorList>
    </citation>
    <scope>NUCLEOTIDE SEQUENCE</scope>
    <source>
        <strain evidence="1">DSM 45356</strain>
    </source>
</reference>
<keyword evidence="2" id="KW-1185">Reference proteome</keyword>
<dbReference type="EMBL" id="JADOUF010000001">
    <property type="protein sequence ID" value="MBG6135863.1"/>
    <property type="molecule type" value="Genomic_DNA"/>
</dbReference>
<dbReference type="Proteomes" id="UP000622552">
    <property type="component" value="Unassembled WGS sequence"/>
</dbReference>
<dbReference type="RefSeq" id="WP_197002919.1">
    <property type="nucleotide sequence ID" value="NZ_BONS01000002.1"/>
</dbReference>